<dbReference type="AlphaFoldDB" id="A0A6M3Y4C3"/>
<protein>
    <submittedName>
        <fullName evidence="2">Uncharacterized protein</fullName>
    </submittedName>
</protein>
<sequence>MTKKKKIQKVLKALDVKEVKKANKALEIGLIDVAKQVQEKASVRKLDSVLKQIKTLIGLLNKANKISASQFDILDKELSGLRKDLEKEQKKDIPSPQDLDDLEDRLNEYVKVSINGVKLPEIEPFDTKLIDTLTSDIKRLRSEFLGKLGGGGNANRQINVNSSVVSAKYADLDFVAGPNVTLTAQDNDIRKRAEIIVTASDLDKSAIWGSVTGTLANQADLQAELDGKQSVLGFTPVSASTVAGTYPTTSVLVGNYSTTSVITGTYPTTSTLVGSYSTTSVITGTYATSSNLSGTNATFNLYPTTSTVSGSYATSSNLGGTNATFTLYPTTSTVSGTYAPTSVLLADYTKTSVLLADFTKTSVIVGTYAPTSVLLGQYITPSNIGGTYADKAGANHDNFSDFVANEHTDWGDTTRDFKTTGVIRALGPLVLSQDEVTISAGAITATRAAHQVDTEADAGTDDLDAITGTQYQVLMLRTVVNTRDVVLVDSASLSVGVGGSFTLNNARDRALLYSDLTTSWRALSIQDNA</sequence>
<accession>A0A6M3Y4C3</accession>
<name>A0A6M3Y4C3_9ZZZZ</name>
<gene>
    <name evidence="2" type="ORF">MM415A00136_0003</name>
    <name evidence="1" type="ORF">MM415B00397_0018</name>
</gene>
<evidence type="ECO:0000313" key="1">
    <source>
        <dbReference type="EMBL" id="QJA65406.1"/>
    </source>
</evidence>
<reference evidence="2" key="1">
    <citation type="submission" date="2020-03" db="EMBL/GenBank/DDBJ databases">
        <title>The deep terrestrial virosphere.</title>
        <authorList>
            <person name="Holmfeldt K."/>
            <person name="Nilsson E."/>
            <person name="Simone D."/>
            <person name="Lopez-Fernandez M."/>
            <person name="Wu X."/>
            <person name="de Brujin I."/>
            <person name="Lundin D."/>
            <person name="Andersson A."/>
            <person name="Bertilsson S."/>
            <person name="Dopson M."/>
        </authorList>
    </citation>
    <scope>NUCLEOTIDE SEQUENCE</scope>
    <source>
        <strain evidence="2">MM415A00136</strain>
        <strain evidence="1">MM415B00397</strain>
    </source>
</reference>
<dbReference type="EMBL" id="MT145195">
    <property type="protein sequence ID" value="QJI05121.1"/>
    <property type="molecule type" value="Genomic_DNA"/>
</dbReference>
<proteinExistence type="predicted"/>
<organism evidence="2">
    <name type="scientific">viral metagenome</name>
    <dbReference type="NCBI Taxonomy" id="1070528"/>
    <lineage>
        <taxon>unclassified sequences</taxon>
        <taxon>metagenomes</taxon>
        <taxon>organismal metagenomes</taxon>
    </lineage>
</organism>
<dbReference type="EMBL" id="MT141538">
    <property type="protein sequence ID" value="QJA65406.1"/>
    <property type="molecule type" value="Genomic_DNA"/>
</dbReference>
<evidence type="ECO:0000313" key="2">
    <source>
        <dbReference type="EMBL" id="QJI05121.1"/>
    </source>
</evidence>